<gene>
    <name evidence="2" type="ORF">FHS31_003025</name>
</gene>
<sequence length="81" mass="8729">MTASWQLASNEEIEVPHDPNQDELSSQVHSLERALAALDALVTRVEPVAARHVSIASCHLQHGLDILREVPLAGSGLSLRA</sequence>
<name>A0ABX0TWH4_9SPHN</name>
<protein>
    <submittedName>
        <fullName evidence="2">Uncharacterized protein</fullName>
    </submittedName>
</protein>
<keyword evidence="3" id="KW-1185">Reference proteome</keyword>
<proteinExistence type="predicted"/>
<dbReference type="EMBL" id="JAAOZC010000010">
    <property type="protein sequence ID" value="NIJ09393.1"/>
    <property type="molecule type" value="Genomic_DNA"/>
</dbReference>
<evidence type="ECO:0000313" key="3">
    <source>
        <dbReference type="Proteomes" id="UP000727456"/>
    </source>
</evidence>
<reference evidence="2 3" key="1">
    <citation type="submission" date="2020-03" db="EMBL/GenBank/DDBJ databases">
        <title>Genomic Encyclopedia of Type Strains, Phase III (KMG-III): the genomes of soil and plant-associated and newly described type strains.</title>
        <authorList>
            <person name="Whitman W."/>
        </authorList>
    </citation>
    <scope>NUCLEOTIDE SEQUENCE [LARGE SCALE GENOMIC DNA]</scope>
    <source>
        <strain evidence="2 3">CECT 8804</strain>
    </source>
</reference>
<organism evidence="2 3">
    <name type="scientific">Sphingomonas vulcanisoli</name>
    <dbReference type="NCBI Taxonomy" id="1658060"/>
    <lineage>
        <taxon>Bacteria</taxon>
        <taxon>Pseudomonadati</taxon>
        <taxon>Pseudomonadota</taxon>
        <taxon>Alphaproteobacteria</taxon>
        <taxon>Sphingomonadales</taxon>
        <taxon>Sphingomonadaceae</taxon>
        <taxon>Sphingomonas</taxon>
    </lineage>
</organism>
<comment type="caution">
    <text evidence="2">The sequence shown here is derived from an EMBL/GenBank/DDBJ whole genome shotgun (WGS) entry which is preliminary data.</text>
</comment>
<evidence type="ECO:0000313" key="2">
    <source>
        <dbReference type="EMBL" id="NIJ09393.1"/>
    </source>
</evidence>
<evidence type="ECO:0000256" key="1">
    <source>
        <dbReference type="SAM" id="MobiDB-lite"/>
    </source>
</evidence>
<dbReference type="Proteomes" id="UP000727456">
    <property type="component" value="Unassembled WGS sequence"/>
</dbReference>
<dbReference type="RefSeq" id="WP_167074972.1">
    <property type="nucleotide sequence ID" value="NZ_JAAOZC010000010.1"/>
</dbReference>
<accession>A0ABX0TWH4</accession>
<feature type="region of interest" description="Disordered" evidence="1">
    <location>
        <begin position="1"/>
        <end position="23"/>
    </location>
</feature>